<evidence type="ECO:0000313" key="4">
    <source>
        <dbReference type="EMBL" id="RDU73621.1"/>
    </source>
</evidence>
<evidence type="ECO:0000313" key="5">
    <source>
        <dbReference type="Proteomes" id="UP000256424"/>
    </source>
</evidence>
<dbReference type="PANTHER" id="PTHR43300:SF12">
    <property type="entry name" value="CHLORAMPHENICOL ACETYLTRANSFERASE"/>
    <property type="match status" value="1"/>
</dbReference>
<evidence type="ECO:0000256" key="1">
    <source>
        <dbReference type="ARBA" id="ARBA00007274"/>
    </source>
</evidence>
<comment type="similarity">
    <text evidence="1">Belongs to the transferase hexapeptide repeat family.</text>
</comment>
<name>A0A3D8J9Q2_9HELI</name>
<dbReference type="InterPro" id="IPR011004">
    <property type="entry name" value="Trimer_LpxA-like_sf"/>
</dbReference>
<protein>
    <submittedName>
        <fullName evidence="4">Transferase</fullName>
    </submittedName>
</protein>
<dbReference type="RefSeq" id="WP_115582510.1">
    <property type="nucleotide sequence ID" value="NZ_NXLW01000001.1"/>
</dbReference>
<dbReference type="EMBL" id="NXLW01000001">
    <property type="protein sequence ID" value="RDU73621.1"/>
    <property type="molecule type" value="Genomic_DNA"/>
</dbReference>
<organism evidence="4 5">
    <name type="scientific">Helicobacter aurati</name>
    <dbReference type="NCBI Taxonomy" id="137778"/>
    <lineage>
        <taxon>Bacteria</taxon>
        <taxon>Pseudomonadati</taxon>
        <taxon>Campylobacterota</taxon>
        <taxon>Epsilonproteobacteria</taxon>
        <taxon>Campylobacterales</taxon>
        <taxon>Helicobacteraceae</taxon>
        <taxon>Helicobacter</taxon>
    </lineage>
</organism>
<sequence>MSSFYSREELLHLGLQEYGENVLISRKASLYNVSDIRIGSHVRIDDFVILSGKITIHNFVHIGAFSVLIGGNEGIEIQDFTGVSLGCKILSSSDDFSGNTLSNPMIPKEFKNVQSVKITLQKHALLGSGSVVLPNSGGLAQGVSVGALSLVTRPTKPFGIYFGNPAKRILEREKNLLVLEKQFLAKLDSINLTQDTINTRVANNLRGGGGQRLVG</sequence>
<dbReference type="Proteomes" id="UP000256424">
    <property type="component" value="Unassembled WGS sequence"/>
</dbReference>
<keyword evidence="3" id="KW-0012">Acyltransferase</keyword>
<proteinExistence type="inferred from homology"/>
<dbReference type="Gene3D" id="2.160.10.10">
    <property type="entry name" value="Hexapeptide repeat proteins"/>
    <property type="match status" value="1"/>
</dbReference>
<accession>A0A3D8J9Q2</accession>
<dbReference type="InterPro" id="IPR050179">
    <property type="entry name" value="Trans_hexapeptide_repeat"/>
</dbReference>
<gene>
    <name evidence="4" type="ORF">CQA66_00015</name>
</gene>
<keyword evidence="5" id="KW-1185">Reference proteome</keyword>
<evidence type="ECO:0000256" key="3">
    <source>
        <dbReference type="ARBA" id="ARBA00023315"/>
    </source>
</evidence>
<evidence type="ECO:0000256" key="2">
    <source>
        <dbReference type="ARBA" id="ARBA00022679"/>
    </source>
</evidence>
<dbReference type="AlphaFoldDB" id="A0A3D8J9Q2"/>
<dbReference type="GO" id="GO:0016746">
    <property type="term" value="F:acyltransferase activity"/>
    <property type="evidence" value="ECO:0007669"/>
    <property type="project" value="UniProtKB-KW"/>
</dbReference>
<comment type="caution">
    <text evidence="4">The sequence shown here is derived from an EMBL/GenBank/DDBJ whole genome shotgun (WGS) entry which is preliminary data.</text>
</comment>
<dbReference type="SUPFAM" id="SSF51161">
    <property type="entry name" value="Trimeric LpxA-like enzymes"/>
    <property type="match status" value="1"/>
</dbReference>
<keyword evidence="2 4" id="KW-0808">Transferase</keyword>
<reference evidence="4 5" key="1">
    <citation type="submission" date="2018-04" db="EMBL/GenBank/DDBJ databases">
        <title>Novel Campyloabacter and Helicobacter Species and Strains.</title>
        <authorList>
            <person name="Mannion A.J."/>
            <person name="Shen Z."/>
            <person name="Fox J.G."/>
        </authorList>
    </citation>
    <scope>NUCLEOTIDE SEQUENCE [LARGE SCALE GENOMIC DNA]</scope>
    <source>
        <strain evidence="4 5">MIT 97-5075</strain>
    </source>
</reference>
<dbReference type="PANTHER" id="PTHR43300">
    <property type="entry name" value="ACETYLTRANSFERASE"/>
    <property type="match status" value="1"/>
</dbReference>